<name>A0A5N5QZC7_9AGAM</name>
<feature type="compositionally biased region" description="Basic and acidic residues" evidence="3">
    <location>
        <begin position="184"/>
        <end position="205"/>
    </location>
</feature>
<dbReference type="EMBL" id="SSOP01000002">
    <property type="protein sequence ID" value="KAB5596217.1"/>
    <property type="molecule type" value="Genomic_DNA"/>
</dbReference>
<accession>A0A5N5QZC7</accession>
<dbReference type="OrthoDB" id="265955at2759"/>
<dbReference type="GO" id="GO:0005681">
    <property type="term" value="C:spliceosomal complex"/>
    <property type="evidence" value="ECO:0007669"/>
    <property type="project" value="TreeGrafter"/>
</dbReference>
<dbReference type="PANTHER" id="PTHR21737:SF4">
    <property type="entry name" value="SPLICING FACTOR CACTIN"/>
    <property type="match status" value="1"/>
</dbReference>
<dbReference type="Proteomes" id="UP000383932">
    <property type="component" value="Unassembled WGS sequence"/>
</dbReference>
<dbReference type="Pfam" id="PF10312">
    <property type="entry name" value="Cactin_mid"/>
    <property type="match status" value="1"/>
</dbReference>
<organism evidence="6 7">
    <name type="scientific">Ceratobasidium theobromae</name>
    <dbReference type="NCBI Taxonomy" id="1582974"/>
    <lineage>
        <taxon>Eukaryota</taxon>
        <taxon>Fungi</taxon>
        <taxon>Dikarya</taxon>
        <taxon>Basidiomycota</taxon>
        <taxon>Agaricomycotina</taxon>
        <taxon>Agaricomycetes</taxon>
        <taxon>Cantharellales</taxon>
        <taxon>Ceratobasidiaceae</taxon>
        <taxon>Ceratobasidium</taxon>
    </lineage>
</organism>
<evidence type="ECO:0000256" key="1">
    <source>
        <dbReference type="ARBA" id="ARBA00006895"/>
    </source>
</evidence>
<dbReference type="Pfam" id="PF09732">
    <property type="entry name" value="CactinC_cactus"/>
    <property type="match status" value="1"/>
</dbReference>
<comment type="similarity">
    <text evidence="1">Belongs to the CACTIN family.</text>
</comment>
<dbReference type="InterPro" id="IPR018816">
    <property type="entry name" value="Cactin_central"/>
</dbReference>
<evidence type="ECO:0000256" key="2">
    <source>
        <dbReference type="ARBA" id="ARBA00034534"/>
    </source>
</evidence>
<dbReference type="PANTHER" id="PTHR21737">
    <property type="entry name" value="POLYGLUTAMINE BINDING PROTEIN 1/MARVEL MEMBRANE-ASSOCIATING DOMAIN CONTAINING 3"/>
    <property type="match status" value="1"/>
</dbReference>
<feature type="domain" description="Splicing factor cactin central" evidence="5">
    <location>
        <begin position="238"/>
        <end position="423"/>
    </location>
</feature>
<dbReference type="GO" id="GO:0005737">
    <property type="term" value="C:cytoplasm"/>
    <property type="evidence" value="ECO:0007669"/>
    <property type="project" value="TreeGrafter"/>
</dbReference>
<evidence type="ECO:0000259" key="4">
    <source>
        <dbReference type="Pfam" id="PF09732"/>
    </source>
</evidence>
<protein>
    <recommendedName>
        <fullName evidence="2">Splicing factor Cactin</fullName>
    </recommendedName>
</protein>
<gene>
    <name evidence="6" type="ORF">CTheo_202</name>
</gene>
<evidence type="ECO:0000313" key="7">
    <source>
        <dbReference type="Proteomes" id="UP000383932"/>
    </source>
</evidence>
<evidence type="ECO:0000259" key="5">
    <source>
        <dbReference type="Pfam" id="PF10312"/>
    </source>
</evidence>
<comment type="caution">
    <text evidence="6">The sequence shown here is derived from an EMBL/GenBank/DDBJ whole genome shotgun (WGS) entry which is preliminary data.</text>
</comment>
<reference evidence="6 7" key="1">
    <citation type="journal article" date="2019" name="Fungal Biol. Biotechnol.">
        <title>Draft genome sequence of fastidious pathogen Ceratobasidium theobromae, which causes vascular-streak dieback in Theobroma cacao.</title>
        <authorList>
            <person name="Ali S.S."/>
            <person name="Asman A."/>
            <person name="Shao J."/>
            <person name="Firmansyah A.P."/>
            <person name="Susilo A.W."/>
            <person name="Rosmana A."/>
            <person name="McMahon P."/>
            <person name="Junaid M."/>
            <person name="Guest D."/>
            <person name="Kheng T.Y."/>
            <person name="Meinhardt L.W."/>
            <person name="Bailey B.A."/>
        </authorList>
    </citation>
    <scope>NUCLEOTIDE SEQUENCE [LARGE SCALE GENOMIC DNA]</scope>
    <source>
        <strain evidence="6 7">CT2</strain>
    </source>
</reference>
<dbReference type="AlphaFoldDB" id="A0A5N5QZC7"/>
<dbReference type="InterPro" id="IPR019134">
    <property type="entry name" value="Cactin_C"/>
</dbReference>
<proteinExistence type="inferred from homology"/>
<feature type="region of interest" description="Disordered" evidence="3">
    <location>
        <begin position="123"/>
        <end position="148"/>
    </location>
</feature>
<evidence type="ECO:0000313" key="6">
    <source>
        <dbReference type="EMBL" id="KAB5596217.1"/>
    </source>
</evidence>
<keyword evidence="7" id="KW-1185">Reference proteome</keyword>
<evidence type="ECO:0000256" key="3">
    <source>
        <dbReference type="SAM" id="MobiDB-lite"/>
    </source>
</evidence>
<dbReference type="GO" id="GO:0045292">
    <property type="term" value="P:mRNA cis splicing, via spliceosome"/>
    <property type="evidence" value="ECO:0007669"/>
    <property type="project" value="TreeGrafter"/>
</dbReference>
<feature type="region of interest" description="Disordered" evidence="3">
    <location>
        <begin position="182"/>
        <end position="205"/>
    </location>
</feature>
<feature type="domain" description="Splicing factor Cactin C-terminal" evidence="4">
    <location>
        <begin position="602"/>
        <end position="726"/>
    </location>
</feature>
<sequence length="726" mass="83153">MPQTKGKGKRGLCASAIARDAPGQSGSHSPTPWAVLVLVRLLLLHDNLLRGVKGPENVPGTRTIERLVRAALTSVSMIAIRDGNDTGVVVGINKTEIQTASSRSAQEAEAEVEVKVKNEEIVEKSKKRDRSAERAARKAEKRRAREELGASVPTVAAELSAYDALNNPFHDANLNQQFKWHKKTEKEKKAGLDQQESQRREALRRQEAKEELERLNKRRAEREIEQQLREEEEARIQRLAESAQMAEWISREGDFQLEQERRRAGIRLKEKRGKAIDFLVLNLKYATDAGGEVDDGLGLDDVGLEIDFDEPYAIFENLSLEQTEELHDDIQKYLSLEQSQTNIDFWTNMMVVCKDRLDQLNSASMGNSTVETDISSLLAGKTYDQLSQLQRQIQAKLSSGEPVDVDYWEGLLKSLLVWKAKASHNAKLKSLHETVVRNRLEQLRKRQRDEAFQAQSELLAAASSRNKTFGGDMRAEAGKEVVEPVAKEQDDIEPYERGMSPELIDLGKLPYEERQVEIINLAEDLVQLFAKRRSITSTLFVPKATKQETVVTEGVMVDTGTASAADLESEAMYRAEAEKNMDEEEELYNLEELIVNPTTYTWEDKYRPRKPRYFNRIHTGYEWNKYNQTHYDTDNPPPKVVQGYKFNIFYPDLIDKSKAPTYKIVREPGNEDTVLLHFTAGPPYEDIAFRVVNREWEYSHKRGFRSSFDRGCLSLWFNFRRNYYRK</sequence>
<dbReference type="SMART" id="SM01050">
    <property type="entry name" value="CactinC_cactus"/>
    <property type="match status" value="1"/>
</dbReference>